<dbReference type="Proteomes" id="UP000007954">
    <property type="component" value="Chromosome"/>
</dbReference>
<dbReference type="KEGG" id="hwc:Hqrw_2413"/>
<name>G0LIM4_HALWC</name>
<evidence type="ECO:0000313" key="2">
    <source>
        <dbReference type="Proteomes" id="UP000007954"/>
    </source>
</evidence>
<sequence>MCHCFNDLTEMSDEERTEILREHSTKELRAEYSTEELETLGVTV</sequence>
<proteinExistence type="predicted"/>
<evidence type="ECO:0000313" key="1">
    <source>
        <dbReference type="EMBL" id="CCC40276.1"/>
    </source>
</evidence>
<dbReference type="AlphaFoldDB" id="G0LIM4"/>
<gene>
    <name evidence="1" type="ordered locus">Hqrw_2413</name>
</gene>
<protein>
    <submittedName>
        <fullName evidence="1">Uncharacterized protein</fullName>
    </submittedName>
</protein>
<reference evidence="1 2" key="1">
    <citation type="journal article" date="2011" name="PLoS ONE">
        <title>Haloquadratum walsbyi: limited diversity in a global pond.</title>
        <authorList>
            <person name="Dyall-Smith M."/>
            <person name="Pfeiffer F."/>
            <person name="Klee K."/>
            <person name="Palm P."/>
            <person name="Gross K."/>
            <person name="Schuster S.C."/>
            <person name="Rampp M."/>
            <person name="Oesterhelt D."/>
        </authorList>
    </citation>
    <scope>NUCLEOTIDE SEQUENCE [LARGE SCALE GENOMIC DNA]</scope>
    <source>
        <strain evidence="2">DSM 16854 / JCM 12705 / C23</strain>
    </source>
</reference>
<organism evidence="1 2">
    <name type="scientific">Haloquadratum walsbyi (strain DSM 16854 / JCM 12705 / C23)</name>
    <dbReference type="NCBI Taxonomy" id="768065"/>
    <lineage>
        <taxon>Archaea</taxon>
        <taxon>Methanobacteriati</taxon>
        <taxon>Methanobacteriota</taxon>
        <taxon>Stenosarchaea group</taxon>
        <taxon>Halobacteria</taxon>
        <taxon>Halobacteriales</taxon>
        <taxon>Haloferacaceae</taxon>
        <taxon>Haloquadratum</taxon>
    </lineage>
</organism>
<dbReference type="HOGENOM" id="CLU_217789_0_0_2"/>
<accession>G0LIM4</accession>
<dbReference type="EMBL" id="FR746099">
    <property type="protein sequence ID" value="CCC40276.1"/>
    <property type="molecule type" value="Genomic_DNA"/>
</dbReference>